<keyword evidence="1" id="KW-0812">Transmembrane</keyword>
<feature type="transmembrane region" description="Helical" evidence="1">
    <location>
        <begin position="380"/>
        <end position="401"/>
    </location>
</feature>
<evidence type="ECO:0000313" key="3">
    <source>
        <dbReference type="Proteomes" id="UP000502260"/>
    </source>
</evidence>
<gene>
    <name evidence="2" type="ORF">SKTS_25690</name>
</gene>
<feature type="transmembrane region" description="Helical" evidence="1">
    <location>
        <begin position="196"/>
        <end position="217"/>
    </location>
</feature>
<feature type="transmembrane region" description="Helical" evidence="1">
    <location>
        <begin position="99"/>
        <end position="119"/>
    </location>
</feature>
<keyword evidence="1" id="KW-0472">Membrane</keyword>
<dbReference type="Proteomes" id="UP000502260">
    <property type="component" value="Chromosome"/>
</dbReference>
<proteinExistence type="predicted"/>
<evidence type="ECO:0000313" key="2">
    <source>
        <dbReference type="EMBL" id="BCB27683.1"/>
    </source>
</evidence>
<feature type="transmembrane region" description="Helical" evidence="1">
    <location>
        <begin position="156"/>
        <end position="176"/>
    </location>
</feature>
<feature type="transmembrane region" description="Helical" evidence="1">
    <location>
        <begin position="316"/>
        <end position="340"/>
    </location>
</feature>
<evidence type="ECO:0000256" key="1">
    <source>
        <dbReference type="SAM" id="Phobius"/>
    </source>
</evidence>
<sequence length="406" mass="43112">MTCVKIIGIGEFSATILVRRAMIAAIFDKGLPMNLVFLVLSAMLAMVGAWLLPLVGDLQRAAHVHLAFALGVMPLIMGAMTHFVPVLTRTGAAARQVQLLAGLAWQAGVLATAFFAFSLPPSVRLFAALLAVLAVARLAGWQWMRARAALGSPHPGVYWYLAALFCLLLALLAVAGMDAWPAQYLALKRLHLHLNLFGFVGLSAVGTLQVLLPTAAGQPDPQVAARLRGDLPAALGGTLLIALGAAWLPLLSALGLLLWLVPVGRLGVAWLARYRSGIFQRHGAMPLLAAALAGVVLSLLAGGAHGAGWLDSTGVAHLFVFSFLFPLVSGAAGQLLPLWFRPGRQTEWHDWARCRLTFAAGFRALLFLAAGLLVLAGFRWAAWLALAALLPFPLAALGVLWRARRA</sequence>
<protein>
    <recommendedName>
        <fullName evidence="4">NnrS family protein</fullName>
    </recommendedName>
</protein>
<keyword evidence="1" id="KW-1133">Transmembrane helix</keyword>
<name>A0A6F8VCY3_9PROT</name>
<dbReference type="AlphaFoldDB" id="A0A6F8VCY3"/>
<feature type="transmembrane region" description="Helical" evidence="1">
    <location>
        <begin position="352"/>
        <end position="374"/>
    </location>
</feature>
<reference evidence="3" key="1">
    <citation type="submission" date="2020-03" db="EMBL/GenBank/DDBJ databases">
        <title>Complete genome sequence of sulfur-oxidizing bacterium skT11.</title>
        <authorList>
            <person name="Kanda M."/>
            <person name="Kojima H."/>
            <person name="Fukui M."/>
        </authorList>
    </citation>
    <scope>NUCLEOTIDE SEQUENCE [LARGE SCALE GENOMIC DNA]</scope>
    <source>
        <strain evidence="3">skT11</strain>
    </source>
</reference>
<dbReference type="KEGG" id="slac:SKTS_25690"/>
<keyword evidence="3" id="KW-1185">Reference proteome</keyword>
<feature type="transmembrane region" description="Helical" evidence="1">
    <location>
        <begin position="64"/>
        <end position="87"/>
    </location>
</feature>
<feature type="transmembrane region" description="Helical" evidence="1">
    <location>
        <begin position="284"/>
        <end position="304"/>
    </location>
</feature>
<evidence type="ECO:0008006" key="4">
    <source>
        <dbReference type="Google" id="ProtNLM"/>
    </source>
</evidence>
<dbReference type="EMBL" id="AP022853">
    <property type="protein sequence ID" value="BCB27683.1"/>
    <property type="molecule type" value="Genomic_DNA"/>
</dbReference>
<accession>A0A6F8VCY3</accession>
<feature type="transmembrane region" description="Helical" evidence="1">
    <location>
        <begin position="34"/>
        <end position="52"/>
    </location>
</feature>
<organism evidence="2 3">
    <name type="scientific">Sulfurimicrobium lacus</name>
    <dbReference type="NCBI Taxonomy" id="2715678"/>
    <lineage>
        <taxon>Bacteria</taxon>
        <taxon>Pseudomonadati</taxon>
        <taxon>Pseudomonadota</taxon>
        <taxon>Betaproteobacteria</taxon>
        <taxon>Nitrosomonadales</taxon>
        <taxon>Sulfuricellaceae</taxon>
        <taxon>Sulfurimicrobium</taxon>
    </lineage>
</organism>